<dbReference type="EMBL" id="ODAM01000152">
    <property type="protein sequence ID" value="SOQ15012.1"/>
    <property type="molecule type" value="Genomic_DNA"/>
</dbReference>
<evidence type="ECO:0000313" key="1">
    <source>
        <dbReference type="EMBL" id="RMO95424.1"/>
    </source>
</evidence>
<proteinExistence type="predicted"/>
<reference evidence="1 4" key="2">
    <citation type="submission" date="2018-08" db="EMBL/GenBank/DDBJ databases">
        <title>Recombination of ecologically and evolutionarily significant loci maintains genetic cohesion in the Pseudomonas syringae species complex.</title>
        <authorList>
            <person name="Dillon M."/>
            <person name="Thakur S."/>
            <person name="Almeida R.N.D."/>
            <person name="Weir B.S."/>
            <person name="Guttman D.S."/>
        </authorList>
    </citation>
    <scope>NUCLEOTIDE SEQUENCE [LARGE SCALE GENOMIC DNA]</scope>
    <source>
        <strain evidence="1 4">ICMP 3706</strain>
    </source>
</reference>
<dbReference type="EMBL" id="RBQE01000609">
    <property type="protein sequence ID" value="RMO95424.1"/>
    <property type="molecule type" value="Genomic_DNA"/>
</dbReference>
<organism evidence="1 4">
    <name type="scientific">Pseudomonas syringae pv. persicae</name>
    <dbReference type="NCBI Taxonomy" id="237306"/>
    <lineage>
        <taxon>Bacteria</taxon>
        <taxon>Pseudomonadati</taxon>
        <taxon>Pseudomonadota</taxon>
        <taxon>Gammaproteobacteria</taxon>
        <taxon>Pseudomonadales</taxon>
        <taxon>Pseudomonadaceae</taxon>
        <taxon>Pseudomonas</taxon>
    </lineage>
</organism>
<evidence type="ECO:0000313" key="3">
    <source>
        <dbReference type="Proteomes" id="UP000237580"/>
    </source>
</evidence>
<sequence>MKFDLRRSSDSGCRLTLTTNRGQRDQALAIIPVSLSSYSAIICL</sequence>
<dbReference type="Proteomes" id="UP000281604">
    <property type="component" value="Unassembled WGS sequence"/>
</dbReference>
<protein>
    <submittedName>
        <fullName evidence="1">Uncharacterized protein</fullName>
    </submittedName>
</protein>
<reference evidence="2 3" key="1">
    <citation type="submission" date="2017-11" db="EMBL/GenBank/DDBJ databases">
        <authorList>
            <person name="Blom J."/>
        </authorList>
    </citation>
    <scope>NUCLEOTIDE SEQUENCE [LARGE SCALE GENOMIC DNA]</scope>
    <source>
        <strain evidence="2">NCPPB 2254</strain>
    </source>
</reference>
<comment type="caution">
    <text evidence="1">The sequence shown here is derived from an EMBL/GenBank/DDBJ whole genome shotgun (WGS) entry which is preliminary data.</text>
</comment>
<dbReference type="AlphaFoldDB" id="A0A2K4U2W9"/>
<dbReference type="Proteomes" id="UP000237580">
    <property type="component" value="Unassembled WGS sequence"/>
</dbReference>
<name>A0A2K4U2W9_9PSED</name>
<evidence type="ECO:0000313" key="2">
    <source>
        <dbReference type="EMBL" id="SOQ15012.1"/>
    </source>
</evidence>
<accession>A0A2K4U2W9</accession>
<gene>
    <name evidence="1" type="ORF">ALQ30_200113</name>
    <name evidence="2" type="ORF">NCPPB2254_05273</name>
</gene>
<evidence type="ECO:0000313" key="4">
    <source>
        <dbReference type="Proteomes" id="UP000281604"/>
    </source>
</evidence>